<dbReference type="AlphaFoldDB" id="A0A6C2YR09"/>
<gene>
    <name evidence="1" type="ORF">GMBLW1_00440</name>
</gene>
<evidence type="ECO:0000313" key="2">
    <source>
        <dbReference type="Proteomes" id="UP000464378"/>
    </source>
</evidence>
<name>A0A6C2YR09_9BACT</name>
<protein>
    <submittedName>
        <fullName evidence="1">Uncharacterized protein</fullName>
    </submittedName>
</protein>
<proteinExistence type="predicted"/>
<dbReference type="EMBL" id="LR586016">
    <property type="protein sequence ID" value="VIP03916.1"/>
    <property type="molecule type" value="Genomic_DNA"/>
</dbReference>
<keyword evidence="2" id="KW-1185">Reference proteome</keyword>
<dbReference type="Proteomes" id="UP000464378">
    <property type="component" value="Chromosome"/>
</dbReference>
<evidence type="ECO:0000313" key="1">
    <source>
        <dbReference type="EMBL" id="VIP03916.1"/>
    </source>
</evidence>
<sequence length="400" mass="44789">MLDRLISVAVAVSLAFLVWLHSRTREQETLDNIPIPVQIQLSAQDTERYLLELNGPSQVVASFTGPAARIRELRGQLQRGEIHVASHYAVSADRANEARYLDTIGVKPEEIQVPPGVHVTVLAGQNRIPVTIRRMIERPLPVTLDHALDDRLGTLQIEPPTVVVRGPQEVVERLASIPTRPFLLPRNTPTDSLEDVPLRSGMDLRDEIDGQTIHTFPDRVMVRATLRPKRKTYEVRIPVQFLCPANCPWQPQWASQTKIIENDPSQTRTEPTGMITVKLIGPAQDEAPPVRAFVDLTGREFQILGDLRPRLYTDEPIQLQLPKEFQVTHCPSRVEAFHLYPRYPRAERLEFLSPGLAAPLPLLPSDVAEPTEGQKLLMPAASGLFPKMVEGSRREGKASP</sequence>
<dbReference type="InParanoid" id="A0A6C2YR09"/>
<dbReference type="EMBL" id="LR593887">
    <property type="protein sequence ID" value="VTS05199.1"/>
    <property type="molecule type" value="Genomic_DNA"/>
</dbReference>
<dbReference type="RefSeq" id="WP_162659061.1">
    <property type="nucleotide sequence ID" value="NZ_LR593887.1"/>
</dbReference>
<reference evidence="1" key="1">
    <citation type="submission" date="2019-04" db="EMBL/GenBank/DDBJ databases">
        <authorList>
            <consortium name="Science for Life Laboratories"/>
        </authorList>
    </citation>
    <scope>NUCLEOTIDE SEQUENCE</scope>
    <source>
        <strain evidence="1">MBLW1</strain>
    </source>
</reference>
<accession>A0A6C2YR09</accession>
<organism evidence="1">
    <name type="scientific">Tuwongella immobilis</name>
    <dbReference type="NCBI Taxonomy" id="692036"/>
    <lineage>
        <taxon>Bacteria</taxon>
        <taxon>Pseudomonadati</taxon>
        <taxon>Planctomycetota</taxon>
        <taxon>Planctomycetia</taxon>
        <taxon>Gemmatales</taxon>
        <taxon>Gemmataceae</taxon>
        <taxon>Tuwongella</taxon>
    </lineage>
</organism>
<dbReference type="KEGG" id="tim:GMBLW1_00440"/>